<accession>A0A2X1X1V8</accession>
<reference evidence="1 2" key="1">
    <citation type="submission" date="2018-06" db="EMBL/GenBank/DDBJ databases">
        <authorList>
            <consortium name="Pathogen Informatics"/>
            <person name="Doyle S."/>
        </authorList>
    </citation>
    <scope>NUCLEOTIDE SEQUENCE [LARGE SCALE GENOMIC DNA]</scope>
    <source>
        <strain evidence="1 2">NCTC11647</strain>
    </source>
</reference>
<gene>
    <name evidence="1" type="ORF">NCTC11647_01059</name>
</gene>
<dbReference type="AlphaFoldDB" id="A0A2X1X1V8"/>
<evidence type="ECO:0000313" key="2">
    <source>
        <dbReference type="Proteomes" id="UP000251647"/>
    </source>
</evidence>
<sequence length="51" mass="5788">MAVKVIDEKEDARLIELTDSEKIKLQADGELTIKVVSITHERFLDSLIFVS</sequence>
<name>A0A2X1X1V8_PHODM</name>
<dbReference type="RefSeq" id="WP_157132363.1">
    <property type="nucleotide sequence ID" value="NZ_JAATTX010000043.1"/>
</dbReference>
<proteinExistence type="predicted"/>
<dbReference type="Proteomes" id="UP000251647">
    <property type="component" value="Unassembled WGS sequence"/>
</dbReference>
<organism evidence="1 2">
    <name type="scientific">Photobacterium damselae</name>
    <dbReference type="NCBI Taxonomy" id="38293"/>
    <lineage>
        <taxon>Bacteria</taxon>
        <taxon>Pseudomonadati</taxon>
        <taxon>Pseudomonadota</taxon>
        <taxon>Gammaproteobacteria</taxon>
        <taxon>Vibrionales</taxon>
        <taxon>Vibrionaceae</taxon>
        <taxon>Photobacterium</taxon>
    </lineage>
</organism>
<dbReference type="EMBL" id="UATL01000001">
    <property type="protein sequence ID" value="SPY27990.1"/>
    <property type="molecule type" value="Genomic_DNA"/>
</dbReference>
<evidence type="ECO:0000313" key="1">
    <source>
        <dbReference type="EMBL" id="SPY27990.1"/>
    </source>
</evidence>
<protein>
    <submittedName>
        <fullName evidence="1">Uncharacterized protein</fullName>
    </submittedName>
</protein>